<accession>A0A8J3E3C7</accession>
<protein>
    <recommendedName>
        <fullName evidence="3">Cytosolic protein</fullName>
    </recommendedName>
</protein>
<dbReference type="Proteomes" id="UP000646365">
    <property type="component" value="Unassembled WGS sequence"/>
</dbReference>
<name>A0A8J3E3C7_9PROT</name>
<evidence type="ECO:0000313" key="2">
    <source>
        <dbReference type="Proteomes" id="UP000646365"/>
    </source>
</evidence>
<dbReference type="AlphaFoldDB" id="A0A8J3E3C7"/>
<keyword evidence="2" id="KW-1185">Reference proteome</keyword>
<proteinExistence type="predicted"/>
<dbReference type="EMBL" id="BMJQ01000005">
    <property type="protein sequence ID" value="GGF17970.1"/>
    <property type="molecule type" value="Genomic_DNA"/>
</dbReference>
<reference evidence="1" key="2">
    <citation type="submission" date="2020-09" db="EMBL/GenBank/DDBJ databases">
        <authorList>
            <person name="Sun Q."/>
            <person name="Zhou Y."/>
        </authorList>
    </citation>
    <scope>NUCLEOTIDE SEQUENCE</scope>
    <source>
        <strain evidence="1">CGMCC 1.15725</strain>
    </source>
</reference>
<evidence type="ECO:0008006" key="3">
    <source>
        <dbReference type="Google" id="ProtNLM"/>
    </source>
</evidence>
<organism evidence="1 2">
    <name type="scientific">Aliidongia dinghuensis</name>
    <dbReference type="NCBI Taxonomy" id="1867774"/>
    <lineage>
        <taxon>Bacteria</taxon>
        <taxon>Pseudomonadati</taxon>
        <taxon>Pseudomonadota</taxon>
        <taxon>Alphaproteobacteria</taxon>
        <taxon>Rhodospirillales</taxon>
        <taxon>Dongiaceae</taxon>
        <taxon>Aliidongia</taxon>
    </lineage>
</organism>
<comment type="caution">
    <text evidence="1">The sequence shown here is derived from an EMBL/GenBank/DDBJ whole genome shotgun (WGS) entry which is preliminary data.</text>
</comment>
<sequence>MNDDRSMKVFFLFTGSGALVILTSYGAIDDPALLRRLAAKGIDKFLSYQIPLALARERYGKHFDVVLEDLSETDDLRVLDFDGTRAFRLFSFREMGAPLPVEP</sequence>
<gene>
    <name evidence="1" type="ORF">GCM10011611_24770</name>
</gene>
<evidence type="ECO:0000313" key="1">
    <source>
        <dbReference type="EMBL" id="GGF17970.1"/>
    </source>
</evidence>
<reference evidence="1" key="1">
    <citation type="journal article" date="2014" name="Int. J. Syst. Evol. Microbiol.">
        <title>Complete genome sequence of Corynebacterium casei LMG S-19264T (=DSM 44701T), isolated from a smear-ripened cheese.</title>
        <authorList>
            <consortium name="US DOE Joint Genome Institute (JGI-PGF)"/>
            <person name="Walter F."/>
            <person name="Albersmeier A."/>
            <person name="Kalinowski J."/>
            <person name="Ruckert C."/>
        </authorList>
    </citation>
    <scope>NUCLEOTIDE SEQUENCE</scope>
    <source>
        <strain evidence="1">CGMCC 1.15725</strain>
    </source>
</reference>
<dbReference type="RefSeq" id="WP_229743672.1">
    <property type="nucleotide sequence ID" value="NZ_BMJQ01000005.1"/>
</dbReference>